<accession>A0ABY7EXA2</accession>
<dbReference type="Proteomes" id="UP001164746">
    <property type="component" value="Chromosome 8"/>
</dbReference>
<reference evidence="2" key="1">
    <citation type="submission" date="2022-11" db="EMBL/GenBank/DDBJ databases">
        <title>Centuries of genome instability and evolution in soft-shell clam transmissible cancer (bioRxiv).</title>
        <authorList>
            <person name="Hart S.F.M."/>
            <person name="Yonemitsu M.A."/>
            <person name="Giersch R.M."/>
            <person name="Beal B.F."/>
            <person name="Arriagada G."/>
            <person name="Davis B.W."/>
            <person name="Ostrander E.A."/>
            <person name="Goff S.P."/>
            <person name="Metzger M.J."/>
        </authorList>
    </citation>
    <scope>NUCLEOTIDE SEQUENCE</scope>
    <source>
        <strain evidence="2">MELC-2E11</strain>
        <tissue evidence="2">Siphon/mantle</tissue>
    </source>
</reference>
<name>A0ABY7EXA2_MYAAR</name>
<evidence type="ECO:0000259" key="1">
    <source>
        <dbReference type="Pfam" id="PF20266"/>
    </source>
</evidence>
<organism evidence="2 3">
    <name type="scientific">Mya arenaria</name>
    <name type="common">Soft-shell clam</name>
    <dbReference type="NCBI Taxonomy" id="6604"/>
    <lineage>
        <taxon>Eukaryota</taxon>
        <taxon>Metazoa</taxon>
        <taxon>Spiralia</taxon>
        <taxon>Lophotrochozoa</taxon>
        <taxon>Mollusca</taxon>
        <taxon>Bivalvia</taxon>
        <taxon>Autobranchia</taxon>
        <taxon>Heteroconchia</taxon>
        <taxon>Euheterodonta</taxon>
        <taxon>Imparidentia</taxon>
        <taxon>Neoheterodontei</taxon>
        <taxon>Myida</taxon>
        <taxon>Myoidea</taxon>
        <taxon>Myidae</taxon>
        <taxon>Mya</taxon>
    </lineage>
</organism>
<dbReference type="InterPro" id="IPR024810">
    <property type="entry name" value="MAB21L/cGLR"/>
</dbReference>
<protein>
    <recommendedName>
        <fullName evidence="1">Mab-21-like HhH/H2TH-like domain-containing protein</fullName>
    </recommendedName>
</protein>
<dbReference type="PANTHER" id="PTHR10656">
    <property type="entry name" value="CELL FATE DETERMINING PROTEIN MAB21-RELATED"/>
    <property type="match status" value="1"/>
</dbReference>
<feature type="domain" description="Mab-21-like HhH/H2TH-like" evidence="1">
    <location>
        <begin position="264"/>
        <end position="356"/>
    </location>
</feature>
<dbReference type="PANTHER" id="PTHR10656:SF69">
    <property type="entry name" value="MAB-21-LIKE HHH_H2TH-LIKE DOMAIN-CONTAINING PROTEIN"/>
    <property type="match status" value="1"/>
</dbReference>
<dbReference type="SMART" id="SM01265">
    <property type="entry name" value="Mab-21"/>
    <property type="match status" value="1"/>
</dbReference>
<dbReference type="Gene3D" id="1.10.1410.40">
    <property type="match status" value="1"/>
</dbReference>
<dbReference type="InterPro" id="IPR046906">
    <property type="entry name" value="Mab-21_HhH/H2TH-like"/>
</dbReference>
<proteinExistence type="predicted"/>
<evidence type="ECO:0000313" key="2">
    <source>
        <dbReference type="EMBL" id="WAR13456.1"/>
    </source>
</evidence>
<dbReference type="EMBL" id="CP111019">
    <property type="protein sequence ID" value="WAR13456.1"/>
    <property type="molecule type" value="Genomic_DNA"/>
</dbReference>
<sequence length="464" mass="53669">MTQCKNDDKSDGNSNGERSRLVHNVMDHLGYSQEMVHQRRIVYWERDIKLNEVDTDFFRITAGSKGEGFSSRTESDVDVLNIHRYAQCSLDNSQTYDETDTTFTMDAQTCHPGHFLLKLLKKGSRVHHNIENSLEESVDGDVYISSFIYTQHASKSSHAKMNPNFQAADITGPAVPQTRGQYRVEIVFALPCACSGNMLSEWIERSRPHSWPQPWLVEKVAKQEAQLVPVGCMGSQNRGREWRVCFIPGELLLTKSLTETQYKLYIIMKKVNKHELKPICEDLSSYMMKNIIYWTVESNPSDIFTPENLLNTLTLCLNKLQQCVKDNNLPYYMIPGRNLLIGKLSSEIRLQVTDKLEELIQEGPAVILRLHRFKDALEMSHNELAKRSYNRNELERYDLVRMNITAMHWRPGRSYEERLDLITNDPQHAGINHTINDMVWPEWRQYAGQDRQTILQAKIDEALS</sequence>
<keyword evidence="3" id="KW-1185">Reference proteome</keyword>
<dbReference type="Pfam" id="PF20266">
    <property type="entry name" value="Mab-21_C"/>
    <property type="match status" value="1"/>
</dbReference>
<gene>
    <name evidence="2" type="ORF">MAR_027636</name>
</gene>
<evidence type="ECO:0000313" key="3">
    <source>
        <dbReference type="Proteomes" id="UP001164746"/>
    </source>
</evidence>